<proteinExistence type="inferred from homology"/>
<dbReference type="Gene3D" id="3.60.130.10">
    <property type="entry name" value="Clavaminate synthase-like"/>
    <property type="match status" value="1"/>
</dbReference>
<evidence type="ECO:0000256" key="5">
    <source>
        <dbReference type="ARBA" id="ARBA00023002"/>
    </source>
</evidence>
<feature type="domain" description="TauD/TfdA-like" evidence="8">
    <location>
        <begin position="106"/>
        <end position="376"/>
    </location>
</feature>
<reference evidence="9 10" key="1">
    <citation type="journal article" date="2016" name="Proc. Natl. Acad. Sci. U.S.A.">
        <title>Comparative genomics of biotechnologically important yeasts.</title>
        <authorList>
            <person name="Riley R."/>
            <person name="Haridas S."/>
            <person name="Wolfe K.H."/>
            <person name="Lopes M.R."/>
            <person name="Hittinger C.T."/>
            <person name="Goeker M."/>
            <person name="Salamov A.A."/>
            <person name="Wisecaver J.H."/>
            <person name="Long T.M."/>
            <person name="Calvey C.H."/>
            <person name="Aerts A.L."/>
            <person name="Barry K.W."/>
            <person name="Choi C."/>
            <person name="Clum A."/>
            <person name="Coughlan A.Y."/>
            <person name="Deshpande S."/>
            <person name="Douglass A.P."/>
            <person name="Hanson S.J."/>
            <person name="Klenk H.-P."/>
            <person name="LaButti K.M."/>
            <person name="Lapidus A."/>
            <person name="Lindquist E.A."/>
            <person name="Lipzen A.M."/>
            <person name="Meier-Kolthoff J.P."/>
            <person name="Ohm R.A."/>
            <person name="Otillar R.P."/>
            <person name="Pangilinan J.L."/>
            <person name="Peng Y."/>
            <person name="Rokas A."/>
            <person name="Rosa C.A."/>
            <person name="Scheuner C."/>
            <person name="Sibirny A.A."/>
            <person name="Slot J.C."/>
            <person name="Stielow J.B."/>
            <person name="Sun H."/>
            <person name="Kurtzman C.P."/>
            <person name="Blackwell M."/>
            <person name="Grigoriev I.V."/>
            <person name="Jeffries T.W."/>
        </authorList>
    </citation>
    <scope>NUCLEOTIDE SEQUENCE [LARGE SCALE GENOMIC DNA]</scope>
    <source>
        <strain evidence="10">ATCC 18201 / CBS 1600 / BCRC 20928 / JCM 3617 / NBRC 0987 / NRRL Y-1542</strain>
    </source>
</reference>
<feature type="compositionally biased region" description="Polar residues" evidence="7">
    <location>
        <begin position="7"/>
        <end position="20"/>
    </location>
</feature>
<dbReference type="FunFam" id="3.60.130.10:FF:000003">
    <property type="entry name" value="Alpha-ketoglutarate-dependent taurine dioxygenase"/>
    <property type="match status" value="1"/>
</dbReference>
<name>A0A1E4RZX3_CYBJN</name>
<dbReference type="GO" id="GO:0005737">
    <property type="term" value="C:cytoplasm"/>
    <property type="evidence" value="ECO:0007669"/>
    <property type="project" value="TreeGrafter"/>
</dbReference>
<dbReference type="InterPro" id="IPR003819">
    <property type="entry name" value="TauD/TfdA-like"/>
</dbReference>
<dbReference type="Pfam" id="PF02668">
    <property type="entry name" value="TauD"/>
    <property type="match status" value="1"/>
</dbReference>
<sequence>MAPVATLQATLQTPQDTPETASHGHRNLDIHFRKGEDVIDEKTGVLRVSDKEYRVANYPEWLPTWNPHETFEPYSDDFNIGYRDPALDADPDFPSLFPTGSDVKLSDLSPKLGTEVRGIQLSSLSPAAKKELALLIAQRGVLIFRDQDLKDQGLEFNKQFGESFGPLHVHPSSGAPADYPQFHITYRRNDPNEYQKVFGKRTSGKDQWHSDVTFEKFPPSYTFFAMLQGPETGGDTLFADCIEAYDRLSPRFQQMIKGLKCVHSSVEQASQSKLDGGIERRPPSTVVHPLVRIHPVLKKKSLFVSRFFMKDIVDLKKEESDAVLDMLTDHINNSFDFQIRAKWEPNSVVMWDNRRVLHTATFDWDTGCTRHCYRITPMGERPVEDEEELQPWNK</sequence>
<keyword evidence="3" id="KW-0479">Metal-binding</keyword>
<dbReference type="InterPro" id="IPR051323">
    <property type="entry name" value="AtsK-like"/>
</dbReference>
<evidence type="ECO:0000259" key="8">
    <source>
        <dbReference type="Pfam" id="PF02668"/>
    </source>
</evidence>
<evidence type="ECO:0000256" key="1">
    <source>
        <dbReference type="ARBA" id="ARBA00001954"/>
    </source>
</evidence>
<dbReference type="OMA" id="FVDAYPK"/>
<dbReference type="OrthoDB" id="10257314at2759"/>
<dbReference type="PANTHER" id="PTHR30468">
    <property type="entry name" value="ALPHA-KETOGLUTARATE-DEPENDENT SULFONATE DIOXYGENASE"/>
    <property type="match status" value="1"/>
</dbReference>
<comment type="cofactor">
    <cofactor evidence="1">
        <name>Fe(2+)</name>
        <dbReference type="ChEBI" id="CHEBI:29033"/>
    </cofactor>
</comment>
<dbReference type="GO" id="GO:0044273">
    <property type="term" value="P:sulfur compound catabolic process"/>
    <property type="evidence" value="ECO:0007669"/>
    <property type="project" value="TreeGrafter"/>
</dbReference>
<keyword evidence="10" id="KW-1185">Reference proteome</keyword>
<evidence type="ECO:0000256" key="3">
    <source>
        <dbReference type="ARBA" id="ARBA00022723"/>
    </source>
</evidence>
<dbReference type="EMBL" id="KV453933">
    <property type="protein sequence ID" value="ODV72790.1"/>
    <property type="molecule type" value="Genomic_DNA"/>
</dbReference>
<dbReference type="STRING" id="983966.A0A1E4RZX3"/>
<evidence type="ECO:0000256" key="4">
    <source>
        <dbReference type="ARBA" id="ARBA00022964"/>
    </source>
</evidence>
<dbReference type="AlphaFoldDB" id="A0A1E4RZX3"/>
<keyword evidence="6" id="KW-0408">Iron</keyword>
<keyword evidence="5" id="KW-0560">Oxidoreductase</keyword>
<dbReference type="RefSeq" id="XP_020069829.1">
    <property type="nucleotide sequence ID" value="XM_020213742.1"/>
</dbReference>
<evidence type="ECO:0000313" key="10">
    <source>
        <dbReference type="Proteomes" id="UP000094389"/>
    </source>
</evidence>
<dbReference type="GO" id="GO:0046872">
    <property type="term" value="F:metal ion binding"/>
    <property type="evidence" value="ECO:0007669"/>
    <property type="project" value="UniProtKB-KW"/>
</dbReference>
<dbReference type="SUPFAM" id="SSF51197">
    <property type="entry name" value="Clavaminate synthase-like"/>
    <property type="match status" value="1"/>
</dbReference>
<keyword evidence="4" id="KW-0223">Dioxygenase</keyword>
<dbReference type="GeneID" id="30988138"/>
<dbReference type="PANTHER" id="PTHR30468:SF1">
    <property type="entry name" value="ALPHA-KETOGLUTARATE-DEPENDENT SULFONATE DIOXYGENASE"/>
    <property type="match status" value="1"/>
</dbReference>
<evidence type="ECO:0000256" key="6">
    <source>
        <dbReference type="ARBA" id="ARBA00023004"/>
    </source>
</evidence>
<evidence type="ECO:0000256" key="7">
    <source>
        <dbReference type="SAM" id="MobiDB-lite"/>
    </source>
</evidence>
<accession>A0A1E4RZX3</accession>
<feature type="region of interest" description="Disordered" evidence="7">
    <location>
        <begin position="1"/>
        <end position="24"/>
    </location>
</feature>
<organism evidence="9 10">
    <name type="scientific">Cyberlindnera jadinii (strain ATCC 18201 / CBS 1600 / BCRC 20928 / JCM 3617 / NBRC 0987 / NRRL Y-1542)</name>
    <name type="common">Torula yeast</name>
    <name type="synonym">Candida utilis</name>
    <dbReference type="NCBI Taxonomy" id="983966"/>
    <lineage>
        <taxon>Eukaryota</taxon>
        <taxon>Fungi</taxon>
        <taxon>Dikarya</taxon>
        <taxon>Ascomycota</taxon>
        <taxon>Saccharomycotina</taxon>
        <taxon>Saccharomycetes</taxon>
        <taxon>Phaffomycetales</taxon>
        <taxon>Phaffomycetaceae</taxon>
        <taxon>Cyberlindnera</taxon>
    </lineage>
</organism>
<dbReference type="Proteomes" id="UP000094389">
    <property type="component" value="Unassembled WGS sequence"/>
</dbReference>
<protein>
    <recommendedName>
        <fullName evidence="8">TauD/TfdA-like domain-containing protein</fullName>
    </recommendedName>
</protein>
<evidence type="ECO:0000256" key="2">
    <source>
        <dbReference type="ARBA" id="ARBA00005896"/>
    </source>
</evidence>
<gene>
    <name evidence="9" type="ORF">CYBJADRAFT_163145</name>
</gene>
<dbReference type="GO" id="GO:0000907">
    <property type="term" value="F:sulfonate dioxygenase activity"/>
    <property type="evidence" value="ECO:0007669"/>
    <property type="project" value="TreeGrafter"/>
</dbReference>
<evidence type="ECO:0000313" key="9">
    <source>
        <dbReference type="EMBL" id="ODV72790.1"/>
    </source>
</evidence>
<comment type="similarity">
    <text evidence="2">Belongs to the TfdA dioxygenase family.</text>
</comment>
<dbReference type="InterPro" id="IPR042098">
    <property type="entry name" value="TauD-like_sf"/>
</dbReference>